<dbReference type="InterPro" id="IPR027417">
    <property type="entry name" value="P-loop_NTPase"/>
</dbReference>
<dbReference type="SUPFAM" id="SSF52540">
    <property type="entry name" value="P-loop containing nucleoside triphosphate hydrolases"/>
    <property type="match status" value="1"/>
</dbReference>
<sequence length="547" mass="63420">MSPSLRPKSKWTQTSIQDLPTIPTIEEMTSWDKEKVVRWILQRDKGLLEGHDLKYFKQANIRGRAFLRSSYDFFRNECSLSPGASLELEELVDEVKKDNLSKKRKRDEADIAEPSISPKRHRHEDSLPPLAAKARERRKHIREMITAVSGFSDQHSSSVDPSYPLPEAVDKLSDPAFRATFLFPFVGVATPIRFKLVNGKWQYVGRMKFKDLLQKMEGVRVSENYTTTWLYGTRGYGKSHLLAALVCYLAAQDVKVVYIPDCRELVKDFIEYVRAAMLFAWADDIAALEEIMTLETEVGIRNFLRRQDNVTFVIDQMNALKVSTDNTKHVDEWLNRFAYGHNRVFSSSANYTDYLEQSIRQNSNNVLQVYGGLDKMEMEQWWKQHDKIDMGGYDRNRVEDITGSIPLLLDKCVVDGKIDLTVEELQDVYDKAVAFVQKTSEVTQGSSSRWQWYCDFVTACLCHKQVPYGLNRHLDLVDHRYFYRYRYQNNWYGGYTCGLARNAVADQLLRKGIDFANTDFLLATFIYPVEGFSYRQENRKGDEVKDT</sequence>
<evidence type="ECO:0000256" key="1">
    <source>
        <dbReference type="SAM" id="MobiDB-lite"/>
    </source>
</evidence>
<dbReference type="InterPro" id="IPR013761">
    <property type="entry name" value="SAM/pointed_sf"/>
</dbReference>
<evidence type="ECO:0000259" key="2">
    <source>
        <dbReference type="Pfam" id="PF05729"/>
    </source>
</evidence>
<organism evidence="3 4">
    <name type="scientific">Rhinocladiella mackenziei CBS 650.93</name>
    <dbReference type="NCBI Taxonomy" id="1442369"/>
    <lineage>
        <taxon>Eukaryota</taxon>
        <taxon>Fungi</taxon>
        <taxon>Dikarya</taxon>
        <taxon>Ascomycota</taxon>
        <taxon>Pezizomycotina</taxon>
        <taxon>Eurotiomycetes</taxon>
        <taxon>Chaetothyriomycetidae</taxon>
        <taxon>Chaetothyriales</taxon>
        <taxon>Herpotrichiellaceae</taxon>
        <taxon>Rhinocladiella</taxon>
    </lineage>
</organism>
<keyword evidence="4" id="KW-1185">Reference proteome</keyword>
<name>A0A0D2I8K2_9EURO</name>
<protein>
    <recommendedName>
        <fullName evidence="2">NACHT domain-containing protein</fullName>
    </recommendedName>
</protein>
<dbReference type="Proteomes" id="UP000053617">
    <property type="component" value="Unassembled WGS sequence"/>
</dbReference>
<accession>A0A0D2I8K2</accession>
<dbReference type="Pfam" id="PF05729">
    <property type="entry name" value="NACHT"/>
    <property type="match status" value="1"/>
</dbReference>
<gene>
    <name evidence="3" type="ORF">Z518_11269</name>
</gene>
<dbReference type="GeneID" id="25299340"/>
<dbReference type="RefSeq" id="XP_013266667.1">
    <property type="nucleotide sequence ID" value="XM_013411213.1"/>
</dbReference>
<dbReference type="OrthoDB" id="3171351at2759"/>
<dbReference type="InterPro" id="IPR007111">
    <property type="entry name" value="NACHT_NTPase"/>
</dbReference>
<dbReference type="STRING" id="1442369.A0A0D2I8K2"/>
<feature type="region of interest" description="Disordered" evidence="1">
    <location>
        <begin position="102"/>
        <end position="125"/>
    </location>
</feature>
<dbReference type="VEuPathDB" id="FungiDB:Z518_11269"/>
<dbReference type="AlphaFoldDB" id="A0A0D2I8K2"/>
<evidence type="ECO:0000313" key="4">
    <source>
        <dbReference type="Proteomes" id="UP000053617"/>
    </source>
</evidence>
<dbReference type="EMBL" id="KN847486">
    <property type="protein sequence ID" value="KIW99530.1"/>
    <property type="molecule type" value="Genomic_DNA"/>
</dbReference>
<dbReference type="Gene3D" id="1.10.150.50">
    <property type="entry name" value="Transcription Factor, Ets-1"/>
    <property type="match status" value="1"/>
</dbReference>
<reference evidence="3 4" key="1">
    <citation type="submission" date="2015-01" db="EMBL/GenBank/DDBJ databases">
        <title>The Genome Sequence of Rhinocladiella mackenzie CBS 650.93.</title>
        <authorList>
            <consortium name="The Broad Institute Genomics Platform"/>
            <person name="Cuomo C."/>
            <person name="de Hoog S."/>
            <person name="Gorbushina A."/>
            <person name="Stielow B."/>
            <person name="Teixiera M."/>
            <person name="Abouelleil A."/>
            <person name="Chapman S.B."/>
            <person name="Priest M."/>
            <person name="Young S.K."/>
            <person name="Wortman J."/>
            <person name="Nusbaum C."/>
            <person name="Birren B."/>
        </authorList>
    </citation>
    <scope>NUCLEOTIDE SEQUENCE [LARGE SCALE GENOMIC DNA]</scope>
    <source>
        <strain evidence="3 4">CBS 650.93</strain>
    </source>
</reference>
<dbReference type="Gene3D" id="3.40.50.300">
    <property type="entry name" value="P-loop containing nucleotide triphosphate hydrolases"/>
    <property type="match status" value="1"/>
</dbReference>
<proteinExistence type="predicted"/>
<dbReference type="HOGENOM" id="CLU_024757_0_0_1"/>
<evidence type="ECO:0000313" key="3">
    <source>
        <dbReference type="EMBL" id="KIW99530.1"/>
    </source>
</evidence>
<feature type="domain" description="NACHT" evidence="2">
    <location>
        <begin position="227"/>
        <end position="336"/>
    </location>
</feature>